<keyword evidence="3" id="KW-1185">Reference proteome</keyword>
<feature type="transmembrane region" description="Helical" evidence="1">
    <location>
        <begin position="257"/>
        <end position="275"/>
    </location>
</feature>
<sequence>MNVSVLISMIGIIAALALMTILIMRGTNIFVVAILCSAIVALTGKINLYEALKEDYMAGFVTFFQNNFLIFLTGTIMGKAMEVTNGAKAIAKMIVDKFGTKMAIISIPLACGIISYGGVSVFVASFAVFPIALEVFKESNYPRRFIPAALTFGCSTFAMIAPGAPQIQNAVPAAALGTDLMAGTVVGFISSAVILVVGCIVLIKMVNKAQQNGETFVAKPLDDFKDNEEYPNGLLALLPLILTILMINIKVNGEPLLPLEAGVFFGSILVIILLNKYQDNSKIVHNLGEACITSVSSIANTCAVVGFGAVVQKTLAFPVIVDAMVNMPGPYYASAALGTTVIAGICGSASGGLGIAAPLLGPVYIAKGAVAAALHRTMSISSSALDSLPHNGYIVTVTNGLCNESHKDAYKPVFWLTVITPIVGSVVAIILFSLFPNLP</sequence>
<dbReference type="Proteomes" id="UP001142078">
    <property type="component" value="Unassembled WGS sequence"/>
</dbReference>
<accession>A0A9X2MIU2</accession>
<keyword evidence="1" id="KW-1133">Transmembrane helix</keyword>
<feature type="transmembrane region" description="Helical" evidence="1">
    <location>
        <begin position="184"/>
        <end position="203"/>
    </location>
</feature>
<name>A0A9X2MIU2_9FIRM</name>
<feature type="transmembrane region" description="Helical" evidence="1">
    <location>
        <begin position="29"/>
        <end position="49"/>
    </location>
</feature>
<feature type="transmembrane region" description="Helical" evidence="1">
    <location>
        <begin position="145"/>
        <end position="164"/>
    </location>
</feature>
<feature type="transmembrane region" description="Helical" evidence="1">
    <location>
        <begin position="413"/>
        <end position="435"/>
    </location>
</feature>
<dbReference type="GO" id="GO:0005886">
    <property type="term" value="C:plasma membrane"/>
    <property type="evidence" value="ECO:0007669"/>
    <property type="project" value="TreeGrafter"/>
</dbReference>
<dbReference type="AlphaFoldDB" id="A0A9X2MIU2"/>
<feature type="transmembrane region" description="Helical" evidence="1">
    <location>
        <begin position="56"/>
        <end position="77"/>
    </location>
</feature>
<keyword evidence="1" id="KW-0812">Transmembrane</keyword>
<feature type="transmembrane region" description="Helical" evidence="1">
    <location>
        <begin position="103"/>
        <end position="133"/>
    </location>
</feature>
<dbReference type="GO" id="GO:0015128">
    <property type="term" value="F:gluconate transmembrane transporter activity"/>
    <property type="evidence" value="ECO:0007669"/>
    <property type="project" value="InterPro"/>
</dbReference>
<proteinExistence type="predicted"/>
<evidence type="ECO:0000313" key="2">
    <source>
        <dbReference type="EMBL" id="MCR2044449.1"/>
    </source>
</evidence>
<dbReference type="EMBL" id="JANJZL010000006">
    <property type="protein sequence ID" value="MCR2044449.1"/>
    <property type="molecule type" value="Genomic_DNA"/>
</dbReference>
<keyword evidence="1" id="KW-0472">Membrane</keyword>
<feature type="transmembrane region" description="Helical" evidence="1">
    <location>
        <begin position="331"/>
        <end position="357"/>
    </location>
</feature>
<protein>
    <submittedName>
        <fullName evidence="2">GntP family permease</fullName>
    </submittedName>
</protein>
<evidence type="ECO:0000256" key="1">
    <source>
        <dbReference type="SAM" id="Phobius"/>
    </source>
</evidence>
<gene>
    <name evidence="2" type="ORF">NSA23_10020</name>
</gene>
<dbReference type="RefSeq" id="WP_042683412.1">
    <property type="nucleotide sequence ID" value="NZ_CABKTM010000075.1"/>
</dbReference>
<evidence type="ECO:0000313" key="3">
    <source>
        <dbReference type="Proteomes" id="UP001142078"/>
    </source>
</evidence>
<comment type="caution">
    <text evidence="2">The sequence shown here is derived from an EMBL/GenBank/DDBJ whole genome shotgun (WGS) entry which is preliminary data.</text>
</comment>
<reference evidence="2" key="1">
    <citation type="submission" date="2022-07" db="EMBL/GenBank/DDBJ databases">
        <title>Enhanced cultured diversity of the mouse gut microbiota enables custom-made synthetic communities.</title>
        <authorList>
            <person name="Afrizal A."/>
        </authorList>
    </citation>
    <scope>NUCLEOTIDE SEQUENCE</scope>
    <source>
        <strain evidence="2">DSM 29482</strain>
    </source>
</reference>
<feature type="transmembrane region" description="Helical" evidence="1">
    <location>
        <begin position="234"/>
        <end position="251"/>
    </location>
</feature>
<dbReference type="InterPro" id="IPR003474">
    <property type="entry name" value="Glcn_transporter"/>
</dbReference>
<dbReference type="PANTHER" id="PTHR30354">
    <property type="entry name" value="GNT FAMILY GLUCONATE TRANSPORTER"/>
    <property type="match status" value="1"/>
</dbReference>
<dbReference type="Pfam" id="PF02447">
    <property type="entry name" value="GntP_permease"/>
    <property type="match status" value="1"/>
</dbReference>
<organism evidence="2 3">
    <name type="scientific">Anaerosalibacter massiliensis</name>
    <dbReference type="NCBI Taxonomy" id="1347392"/>
    <lineage>
        <taxon>Bacteria</taxon>
        <taxon>Bacillati</taxon>
        <taxon>Bacillota</taxon>
        <taxon>Tissierellia</taxon>
        <taxon>Tissierellales</taxon>
        <taxon>Sporanaerobacteraceae</taxon>
        <taxon>Anaerosalibacter</taxon>
    </lineage>
</organism>
<dbReference type="OrthoDB" id="86125at2"/>
<feature type="transmembrane region" description="Helical" evidence="1">
    <location>
        <begin position="5"/>
        <end position="23"/>
    </location>
</feature>
<dbReference type="PANTHER" id="PTHR30354:SF7">
    <property type="entry name" value="BLL7963 PROTEIN"/>
    <property type="match status" value="1"/>
</dbReference>
<feature type="transmembrane region" description="Helical" evidence="1">
    <location>
        <begin position="287"/>
        <end position="311"/>
    </location>
</feature>